<keyword evidence="2 6" id="KW-0812">Transmembrane</keyword>
<evidence type="ECO:0000313" key="8">
    <source>
        <dbReference type="EMBL" id="TBO31416.1"/>
    </source>
</evidence>
<evidence type="ECO:0000256" key="3">
    <source>
        <dbReference type="ARBA" id="ARBA00022906"/>
    </source>
</evidence>
<feature type="domain" description="Cation efflux protein transmembrane" evidence="7">
    <location>
        <begin position="25"/>
        <end position="203"/>
    </location>
</feature>
<dbReference type="SUPFAM" id="SSF161111">
    <property type="entry name" value="Cation efflux protein transmembrane domain-like"/>
    <property type="match status" value="1"/>
</dbReference>
<dbReference type="OrthoDB" id="9799649at2"/>
<reference evidence="8 9" key="1">
    <citation type="submission" date="2019-02" db="EMBL/GenBank/DDBJ databases">
        <title>Aquabacterium sp. strain KMB7.</title>
        <authorList>
            <person name="Chen W.-M."/>
        </authorList>
    </citation>
    <scope>NUCLEOTIDE SEQUENCE [LARGE SCALE GENOMIC DNA]</scope>
    <source>
        <strain evidence="8 9">KMB7</strain>
    </source>
</reference>
<gene>
    <name evidence="8" type="ORF">EYS42_09285</name>
</gene>
<evidence type="ECO:0000313" key="9">
    <source>
        <dbReference type="Proteomes" id="UP000292120"/>
    </source>
</evidence>
<feature type="transmembrane region" description="Helical" evidence="6">
    <location>
        <begin position="118"/>
        <end position="135"/>
    </location>
</feature>
<feature type="transmembrane region" description="Helical" evidence="6">
    <location>
        <begin position="87"/>
        <end position="106"/>
    </location>
</feature>
<sequence length="210" mass="21725">MSHACHDHCHTPSSAALSPRYRRVLWAALLINAVMFLVEVAGGLQSGSVSLLADAVDFFGDAANYGVSLAVLGMAVVWRARAALVKGLSMAAFGVFVLGKAAWAALQGVPPEPLTMGAIGALALVANVSVAAMLYAWREGDANMRSVWLCSRNDALGNLAVMAGALGVFGTGTVWPDLAVACVMAVLALTGAREVIAQARQELAEAAHTH</sequence>
<accession>A0A4Q9H499</accession>
<organism evidence="8 9">
    <name type="scientific">Aquabacterium lacunae</name>
    <dbReference type="NCBI Taxonomy" id="2528630"/>
    <lineage>
        <taxon>Bacteria</taxon>
        <taxon>Pseudomonadati</taxon>
        <taxon>Pseudomonadota</taxon>
        <taxon>Betaproteobacteria</taxon>
        <taxon>Burkholderiales</taxon>
        <taxon>Aquabacterium</taxon>
    </lineage>
</organism>
<feature type="transmembrane region" description="Helical" evidence="6">
    <location>
        <begin position="24"/>
        <end position="42"/>
    </location>
</feature>
<dbReference type="GO" id="GO:0005886">
    <property type="term" value="C:plasma membrane"/>
    <property type="evidence" value="ECO:0007669"/>
    <property type="project" value="TreeGrafter"/>
</dbReference>
<feature type="transmembrane region" description="Helical" evidence="6">
    <location>
        <begin position="155"/>
        <end position="172"/>
    </location>
</feature>
<keyword evidence="9" id="KW-1185">Reference proteome</keyword>
<proteinExistence type="predicted"/>
<evidence type="ECO:0000256" key="4">
    <source>
        <dbReference type="ARBA" id="ARBA00022989"/>
    </source>
</evidence>
<keyword evidence="5 6" id="KW-0472">Membrane</keyword>
<comment type="subcellular location">
    <subcellularLocation>
        <location evidence="1">Membrane</location>
        <topology evidence="1">Multi-pass membrane protein</topology>
    </subcellularLocation>
</comment>
<evidence type="ECO:0000256" key="2">
    <source>
        <dbReference type="ARBA" id="ARBA00022692"/>
    </source>
</evidence>
<feature type="transmembrane region" description="Helical" evidence="6">
    <location>
        <begin position="62"/>
        <end position="80"/>
    </location>
</feature>
<dbReference type="PANTHER" id="PTHR11562">
    <property type="entry name" value="CATION EFFLUX PROTEIN/ ZINC TRANSPORTER"/>
    <property type="match status" value="1"/>
</dbReference>
<dbReference type="InterPro" id="IPR058533">
    <property type="entry name" value="Cation_efflux_TM"/>
</dbReference>
<evidence type="ECO:0000256" key="1">
    <source>
        <dbReference type="ARBA" id="ARBA00004141"/>
    </source>
</evidence>
<keyword evidence="3" id="KW-0406">Ion transport</keyword>
<dbReference type="Pfam" id="PF01545">
    <property type="entry name" value="Cation_efflux"/>
    <property type="match status" value="1"/>
</dbReference>
<dbReference type="EMBL" id="SIXI01000003">
    <property type="protein sequence ID" value="TBO31416.1"/>
    <property type="molecule type" value="Genomic_DNA"/>
</dbReference>
<dbReference type="Gene3D" id="1.20.1510.10">
    <property type="entry name" value="Cation efflux protein transmembrane domain"/>
    <property type="match status" value="1"/>
</dbReference>
<comment type="caution">
    <text evidence="8">The sequence shown here is derived from an EMBL/GenBank/DDBJ whole genome shotgun (WGS) entry which is preliminary data.</text>
</comment>
<dbReference type="InterPro" id="IPR050681">
    <property type="entry name" value="CDF/SLC30A"/>
</dbReference>
<evidence type="ECO:0000256" key="5">
    <source>
        <dbReference type="ARBA" id="ARBA00023136"/>
    </source>
</evidence>
<evidence type="ECO:0000259" key="7">
    <source>
        <dbReference type="Pfam" id="PF01545"/>
    </source>
</evidence>
<keyword evidence="4 6" id="KW-1133">Transmembrane helix</keyword>
<dbReference type="PANTHER" id="PTHR11562:SF17">
    <property type="entry name" value="RE54080P-RELATED"/>
    <property type="match status" value="1"/>
</dbReference>
<dbReference type="RefSeq" id="WP_130967870.1">
    <property type="nucleotide sequence ID" value="NZ_SIXI01000003.1"/>
</dbReference>
<keyword evidence="3" id="KW-0864">Zinc transport</keyword>
<keyword evidence="3" id="KW-0813">Transport</keyword>
<name>A0A4Q9H499_9BURK</name>
<dbReference type="GO" id="GO:0005385">
    <property type="term" value="F:zinc ion transmembrane transporter activity"/>
    <property type="evidence" value="ECO:0007669"/>
    <property type="project" value="TreeGrafter"/>
</dbReference>
<dbReference type="AlphaFoldDB" id="A0A4Q9H499"/>
<dbReference type="InterPro" id="IPR027469">
    <property type="entry name" value="Cation_efflux_TMD_sf"/>
</dbReference>
<protein>
    <submittedName>
        <fullName evidence="8">Cation transporter</fullName>
    </submittedName>
</protein>
<evidence type="ECO:0000256" key="6">
    <source>
        <dbReference type="SAM" id="Phobius"/>
    </source>
</evidence>
<dbReference type="Proteomes" id="UP000292120">
    <property type="component" value="Unassembled WGS sequence"/>
</dbReference>
<keyword evidence="3" id="KW-0862">Zinc</keyword>